<dbReference type="PANTHER" id="PTHR31138">
    <property type="entry name" value="CHROMOSOME 19, WHOLE GENOME SHOTGUN SEQUENCE"/>
    <property type="match status" value="1"/>
</dbReference>
<dbReference type="PANTHER" id="PTHR31138:SF1">
    <property type="entry name" value="PDZ DOMAIN-CONTAINING PROTEIN"/>
    <property type="match status" value="1"/>
</dbReference>
<name>A0AA38KL16_9AGAR</name>
<keyword evidence="5" id="KW-1185">Reference proteome</keyword>
<evidence type="ECO:0000313" key="5">
    <source>
        <dbReference type="Proteomes" id="UP001163798"/>
    </source>
</evidence>
<evidence type="ECO:0000256" key="1">
    <source>
        <dbReference type="SAM" id="MobiDB-lite"/>
    </source>
</evidence>
<comment type="caution">
    <text evidence="4">The sequence shown here is derived from an EMBL/GenBank/DDBJ whole genome shotgun (WGS) entry which is preliminary data.</text>
</comment>
<accession>A0AA38KL16</accession>
<protein>
    <submittedName>
        <fullName evidence="4">Uncharacterized protein</fullName>
    </submittedName>
</protein>
<feature type="region of interest" description="Disordered" evidence="1">
    <location>
        <begin position="106"/>
        <end position="128"/>
    </location>
</feature>
<dbReference type="InterPro" id="IPR045967">
    <property type="entry name" value="HAM1-like_N"/>
</dbReference>
<dbReference type="Pfam" id="PF14613">
    <property type="entry name" value="HAM1_C"/>
    <property type="match status" value="1"/>
</dbReference>
<organism evidence="4 5">
    <name type="scientific">Lentinula aff. detonsa</name>
    <dbReference type="NCBI Taxonomy" id="2804958"/>
    <lineage>
        <taxon>Eukaryota</taxon>
        <taxon>Fungi</taxon>
        <taxon>Dikarya</taxon>
        <taxon>Basidiomycota</taxon>
        <taxon>Agaricomycotina</taxon>
        <taxon>Agaricomycetes</taxon>
        <taxon>Agaricomycetidae</taxon>
        <taxon>Agaricales</taxon>
        <taxon>Marasmiineae</taxon>
        <taxon>Omphalotaceae</taxon>
        <taxon>Lentinula</taxon>
    </lineage>
</organism>
<feature type="domain" description="HAM1-like C-terminal" evidence="2">
    <location>
        <begin position="321"/>
        <end position="442"/>
    </location>
</feature>
<evidence type="ECO:0000259" key="3">
    <source>
        <dbReference type="Pfam" id="PF19343"/>
    </source>
</evidence>
<feature type="compositionally biased region" description="Polar residues" evidence="1">
    <location>
        <begin position="299"/>
        <end position="311"/>
    </location>
</feature>
<evidence type="ECO:0000313" key="4">
    <source>
        <dbReference type="EMBL" id="KAJ3781034.1"/>
    </source>
</evidence>
<dbReference type="Proteomes" id="UP001163798">
    <property type="component" value="Unassembled WGS sequence"/>
</dbReference>
<feature type="compositionally biased region" description="Polar residues" evidence="1">
    <location>
        <begin position="107"/>
        <end position="125"/>
    </location>
</feature>
<dbReference type="AlphaFoldDB" id="A0AA38KL16"/>
<feature type="domain" description="HAM1-like N-terminal" evidence="3">
    <location>
        <begin position="15"/>
        <end position="302"/>
    </location>
</feature>
<dbReference type="Pfam" id="PF19343">
    <property type="entry name" value="HAM1_N"/>
    <property type="match status" value="1"/>
</dbReference>
<sequence length="442" mass="49686">MFSFRRRWSKQADAAEYASHGRRIANDGGAKATEGVKGNGDLQGMVYLRLGNFCTGRSMQDDIWDPINVLIDDAQRDQEFRQWWTEIDEWIEKDTLSSQPRAIAAGTNPTTQQVPGGQSSPNAQSAVRGKHGEHFDNCVIDSQFTTFATDYALPRFGTDIQRLTENLLFDLEGKPMFKPELCQDKHYSWPHPKDWCYPIPRIEYTNNSLDLVLENLTMSTQNLFPNLVEVEVRNWARFGSGTVTRKKETSKDIATNKHSLHLHLSQIQTDMGDVAFYFRKKSGLPKSKDSGVLLEGDGLSNNSPRSSSDPTTLYDMKNITVKVDTLKFAIRDSQARFVVQDSQTSCHRSDQEAIQKAVADGMRPGLEWLGEELIAVCDRLNKAREGATEEKEVGRFKAMQEVFKRRKDDASSTVPRSGSFSQFQVVSNKCNSLLATSGHPSG</sequence>
<dbReference type="EMBL" id="MU793612">
    <property type="protein sequence ID" value="KAJ3781034.1"/>
    <property type="molecule type" value="Genomic_DNA"/>
</dbReference>
<gene>
    <name evidence="4" type="ORF">GGU10DRAFT_379953</name>
</gene>
<dbReference type="InterPro" id="IPR027842">
    <property type="entry name" value="HAM1-like_C"/>
</dbReference>
<feature type="region of interest" description="Disordered" evidence="1">
    <location>
        <begin position="289"/>
        <end position="311"/>
    </location>
</feature>
<evidence type="ECO:0000259" key="2">
    <source>
        <dbReference type="Pfam" id="PF14613"/>
    </source>
</evidence>
<proteinExistence type="predicted"/>
<reference evidence="4" key="1">
    <citation type="submission" date="2022-08" db="EMBL/GenBank/DDBJ databases">
        <authorList>
            <consortium name="DOE Joint Genome Institute"/>
            <person name="Min B."/>
            <person name="Riley R."/>
            <person name="Sierra-Patev S."/>
            <person name="Naranjo-Ortiz M."/>
            <person name="Looney B."/>
            <person name="Konkel Z."/>
            <person name="Slot J.C."/>
            <person name="Sakamoto Y."/>
            <person name="Steenwyk J.L."/>
            <person name="Rokas A."/>
            <person name="Carro J."/>
            <person name="Camarero S."/>
            <person name="Ferreira P."/>
            <person name="Molpeceres G."/>
            <person name="Ruiz-Duenas F.J."/>
            <person name="Serrano A."/>
            <person name="Henrissat B."/>
            <person name="Drula E."/>
            <person name="Hughes K.W."/>
            <person name="Mata J.L."/>
            <person name="Ishikawa N.K."/>
            <person name="Vargas-Isla R."/>
            <person name="Ushijima S."/>
            <person name="Smith C.A."/>
            <person name="Ahrendt S."/>
            <person name="Andreopoulos W."/>
            <person name="He G."/>
            <person name="Labutti K."/>
            <person name="Lipzen A."/>
            <person name="Ng V."/>
            <person name="Sandor L."/>
            <person name="Barry K."/>
            <person name="Martinez A.T."/>
            <person name="Xiao Y."/>
            <person name="Gibbons J.G."/>
            <person name="Terashima K."/>
            <person name="Hibbett D.S."/>
            <person name="Grigoriev I.V."/>
        </authorList>
    </citation>
    <scope>NUCLEOTIDE SEQUENCE</scope>
    <source>
        <strain evidence="4">TFB10291</strain>
    </source>
</reference>